<evidence type="ECO:0000256" key="3">
    <source>
        <dbReference type="ARBA" id="ARBA00022692"/>
    </source>
</evidence>
<dbReference type="AlphaFoldDB" id="A0A7C3GK83"/>
<feature type="transmembrane region" description="Helical" evidence="6">
    <location>
        <begin position="45"/>
        <end position="68"/>
    </location>
</feature>
<comment type="caution">
    <text evidence="7">The sequence shown here is derived from an EMBL/GenBank/DDBJ whole genome shotgun (WGS) entry which is preliminary data.</text>
</comment>
<sequence>MDIKPPQEQLGFGALLSIALGQIIGIGVVVLTGIAIGMTGFGTPWAFLLALGIVAIPTMCIAALGSAIPSTGGNYTYVRDLIGPKTSFIYLALLLAAQIFLASMALSFAQYLGALVPGIPAKPIAVLVLVGCYVANLFGIETAARLQTFLVVGLIVALILYIGFGMGRVHSFEPYFDPAQIFPKGFSGFFAAAFLLRLSLVGSEFVAEFGGEMKDPGRTIPLVMASSLAIIIFLYIGVAIVASGVLPLEQVAGENLAGVAKEIFTPALYVVFIIGGVLISLVTSLNAIFAWCTRGLFMATQDGWLPIKAAAQNRFGTYYIFLSVFFLVGLTPVLTGMSIDQVSVLGNAFGAIFGIMPVLALMNLAKRKPEAYAGAPFRLPKLAMTILPIIALMIYGYGIYFSWDFIGVKSAVIFAIYAACALAYAVWREPVVTAKRIKP</sequence>
<evidence type="ECO:0000256" key="5">
    <source>
        <dbReference type="ARBA" id="ARBA00023136"/>
    </source>
</evidence>
<feature type="transmembrane region" description="Helical" evidence="6">
    <location>
        <begin position="382"/>
        <end position="400"/>
    </location>
</feature>
<dbReference type="Proteomes" id="UP000886042">
    <property type="component" value="Unassembled WGS sequence"/>
</dbReference>
<dbReference type="EMBL" id="DRMN01000041">
    <property type="protein sequence ID" value="HFB54397.1"/>
    <property type="molecule type" value="Genomic_DNA"/>
</dbReference>
<evidence type="ECO:0000256" key="1">
    <source>
        <dbReference type="ARBA" id="ARBA00004651"/>
    </source>
</evidence>
<dbReference type="Gene3D" id="1.20.1740.10">
    <property type="entry name" value="Amino acid/polyamine transporter I"/>
    <property type="match status" value="1"/>
</dbReference>
<keyword evidence="3 6" id="KW-0812">Transmembrane</keyword>
<dbReference type="GO" id="GO:0005886">
    <property type="term" value="C:plasma membrane"/>
    <property type="evidence" value="ECO:0007669"/>
    <property type="project" value="UniProtKB-SubCell"/>
</dbReference>
<evidence type="ECO:0000256" key="2">
    <source>
        <dbReference type="ARBA" id="ARBA00022475"/>
    </source>
</evidence>
<feature type="transmembrane region" description="Helical" evidence="6">
    <location>
        <begin position="219"/>
        <end position="246"/>
    </location>
</feature>
<comment type="subcellular location">
    <subcellularLocation>
        <location evidence="1">Cell membrane</location>
        <topology evidence="1">Multi-pass membrane protein</topology>
    </subcellularLocation>
</comment>
<feature type="transmembrane region" description="Helical" evidence="6">
    <location>
        <begin position="186"/>
        <end position="207"/>
    </location>
</feature>
<reference evidence="7" key="1">
    <citation type="journal article" date="2020" name="mSystems">
        <title>Genome- and Community-Level Interaction Insights into Carbon Utilization and Element Cycling Functions of Hydrothermarchaeota in Hydrothermal Sediment.</title>
        <authorList>
            <person name="Zhou Z."/>
            <person name="Liu Y."/>
            <person name="Xu W."/>
            <person name="Pan J."/>
            <person name="Luo Z.H."/>
            <person name="Li M."/>
        </authorList>
    </citation>
    <scope>NUCLEOTIDE SEQUENCE [LARGE SCALE GENOMIC DNA]</scope>
    <source>
        <strain evidence="7">HyVt-489</strain>
    </source>
</reference>
<name>A0A7C3GK83_9PROT</name>
<evidence type="ECO:0000256" key="6">
    <source>
        <dbReference type="SAM" id="Phobius"/>
    </source>
</evidence>
<evidence type="ECO:0000256" key="4">
    <source>
        <dbReference type="ARBA" id="ARBA00022989"/>
    </source>
</evidence>
<protein>
    <submittedName>
        <fullName evidence="7">Amino acid permease</fullName>
    </submittedName>
</protein>
<keyword evidence="5 6" id="KW-0472">Membrane</keyword>
<dbReference type="PANTHER" id="PTHR42770">
    <property type="entry name" value="AMINO ACID TRANSPORTER-RELATED"/>
    <property type="match status" value="1"/>
</dbReference>
<feature type="transmembrane region" description="Helical" evidence="6">
    <location>
        <begin position="318"/>
        <end position="339"/>
    </location>
</feature>
<gene>
    <name evidence="7" type="ORF">ENJ46_00615</name>
</gene>
<feature type="transmembrane region" description="Helical" evidence="6">
    <location>
        <begin position="12"/>
        <end position="39"/>
    </location>
</feature>
<dbReference type="PIRSF" id="PIRSF006060">
    <property type="entry name" value="AA_transporter"/>
    <property type="match status" value="1"/>
</dbReference>
<accession>A0A7C3GK83</accession>
<feature type="transmembrane region" description="Helical" evidence="6">
    <location>
        <begin position="146"/>
        <end position="166"/>
    </location>
</feature>
<dbReference type="GO" id="GO:0022857">
    <property type="term" value="F:transmembrane transporter activity"/>
    <property type="evidence" value="ECO:0007669"/>
    <property type="project" value="InterPro"/>
</dbReference>
<feature type="transmembrane region" description="Helical" evidence="6">
    <location>
        <begin position="406"/>
        <end position="427"/>
    </location>
</feature>
<feature type="transmembrane region" description="Helical" evidence="6">
    <location>
        <begin position="345"/>
        <end position="362"/>
    </location>
</feature>
<dbReference type="InterPro" id="IPR050367">
    <property type="entry name" value="APC_superfamily"/>
</dbReference>
<keyword evidence="4 6" id="KW-1133">Transmembrane helix</keyword>
<feature type="transmembrane region" description="Helical" evidence="6">
    <location>
        <begin position="88"/>
        <end position="113"/>
    </location>
</feature>
<proteinExistence type="predicted"/>
<dbReference type="Pfam" id="PF13520">
    <property type="entry name" value="AA_permease_2"/>
    <property type="match status" value="1"/>
</dbReference>
<keyword evidence="2" id="KW-1003">Cell membrane</keyword>
<evidence type="ECO:0000313" key="7">
    <source>
        <dbReference type="EMBL" id="HFB54397.1"/>
    </source>
</evidence>
<feature type="transmembrane region" description="Helical" evidence="6">
    <location>
        <begin position="119"/>
        <end position="139"/>
    </location>
</feature>
<feature type="transmembrane region" description="Helical" evidence="6">
    <location>
        <begin position="266"/>
        <end position="297"/>
    </location>
</feature>
<dbReference type="PANTHER" id="PTHR42770:SF7">
    <property type="entry name" value="MEMBRANE PROTEIN"/>
    <property type="match status" value="1"/>
</dbReference>
<dbReference type="InterPro" id="IPR002293">
    <property type="entry name" value="AA/rel_permease1"/>
</dbReference>
<organism evidence="7">
    <name type="scientific">Hellea balneolensis</name>
    <dbReference type="NCBI Taxonomy" id="287478"/>
    <lineage>
        <taxon>Bacteria</taxon>
        <taxon>Pseudomonadati</taxon>
        <taxon>Pseudomonadota</taxon>
        <taxon>Alphaproteobacteria</taxon>
        <taxon>Maricaulales</taxon>
        <taxon>Robiginitomaculaceae</taxon>
        <taxon>Hellea</taxon>
    </lineage>
</organism>